<evidence type="ECO:0000313" key="2">
    <source>
        <dbReference type="EMBL" id="ETW09750.1"/>
    </source>
</evidence>
<dbReference type="eggNOG" id="ENOG502S5S6">
    <property type="taxonomic scope" value="Eukaryota"/>
</dbReference>
<protein>
    <submittedName>
        <fullName evidence="2">Uncharacterized protein</fullName>
    </submittedName>
</protein>
<dbReference type="EMBL" id="KI913952">
    <property type="protein sequence ID" value="ETW09750.1"/>
    <property type="molecule type" value="Genomic_DNA"/>
</dbReference>
<dbReference type="VEuPathDB" id="FungiDB:H310_00235"/>
<evidence type="ECO:0000256" key="1">
    <source>
        <dbReference type="SAM" id="MobiDB-lite"/>
    </source>
</evidence>
<gene>
    <name evidence="2" type="ORF">H310_00235</name>
</gene>
<name>A0A024UUW3_9STRA</name>
<feature type="region of interest" description="Disordered" evidence="1">
    <location>
        <begin position="182"/>
        <end position="206"/>
    </location>
</feature>
<proteinExistence type="predicted"/>
<accession>A0A024UUW3</accession>
<dbReference type="OrthoDB" id="78449at2759"/>
<reference evidence="2" key="1">
    <citation type="submission" date="2013-12" db="EMBL/GenBank/DDBJ databases">
        <title>The Genome Sequence of Aphanomyces invadans NJM9701.</title>
        <authorList>
            <consortium name="The Broad Institute Genomics Platform"/>
            <person name="Russ C."/>
            <person name="Tyler B."/>
            <person name="van West P."/>
            <person name="Dieguez-Uribeondo J."/>
            <person name="Young S.K."/>
            <person name="Zeng Q."/>
            <person name="Gargeya S."/>
            <person name="Fitzgerald M."/>
            <person name="Abouelleil A."/>
            <person name="Alvarado L."/>
            <person name="Chapman S.B."/>
            <person name="Gainer-Dewar J."/>
            <person name="Goldberg J."/>
            <person name="Griggs A."/>
            <person name="Gujja S."/>
            <person name="Hansen M."/>
            <person name="Howarth C."/>
            <person name="Imamovic A."/>
            <person name="Ireland A."/>
            <person name="Larimer J."/>
            <person name="McCowan C."/>
            <person name="Murphy C."/>
            <person name="Pearson M."/>
            <person name="Poon T.W."/>
            <person name="Priest M."/>
            <person name="Roberts A."/>
            <person name="Saif S."/>
            <person name="Shea T."/>
            <person name="Sykes S."/>
            <person name="Wortman J."/>
            <person name="Nusbaum C."/>
            <person name="Birren B."/>
        </authorList>
    </citation>
    <scope>NUCLEOTIDE SEQUENCE [LARGE SCALE GENOMIC DNA]</scope>
    <source>
        <strain evidence="2">NJM9701</strain>
    </source>
</reference>
<dbReference type="RefSeq" id="XP_008861161.1">
    <property type="nucleotide sequence ID" value="XM_008862939.1"/>
</dbReference>
<dbReference type="GeneID" id="20077285"/>
<organism evidence="2">
    <name type="scientific">Aphanomyces invadans</name>
    <dbReference type="NCBI Taxonomy" id="157072"/>
    <lineage>
        <taxon>Eukaryota</taxon>
        <taxon>Sar</taxon>
        <taxon>Stramenopiles</taxon>
        <taxon>Oomycota</taxon>
        <taxon>Saprolegniomycetes</taxon>
        <taxon>Saprolegniales</taxon>
        <taxon>Verrucalvaceae</taxon>
        <taxon>Aphanomyces</taxon>
    </lineage>
</organism>
<dbReference type="AlphaFoldDB" id="A0A024UUW3"/>
<sequence length="379" mass="41999">MPIDNTERDSTSPEDIAPDALQRLVLPEDWTSYDLFSCAVSQEAFRGWVKQPSPSCAAAALAGALNVVYGYPRTHVQAYTSMDILSVYREQFNDLLTSQRRQLSAAIGNTALTTLEILMQSALHAQNLDYGGVGSHRVTKRVLRRCIQECLSSIIPSYTALDVSSGDESIDTDDFDDAVAEQVDNGPVTPTSRDVAPHPCPQGIAPLSDPQLTTLLLYFHRMDGLAKLCRPDKPSTAICGNATLLNAASYVHSTSDAVHRVKCLRATCLMGQFSPNCKLRIAITPTDSPGKQTLDWKVLWNTFTDDHTALVVHLKNHYAMVFALREWKDPSTKEWTRQILTARRGQRPSSWVNWSELRHIFLGWTGYKLLAFAGSTGDE</sequence>